<dbReference type="AlphaFoldDB" id="A0A1A9AQM6"/>
<dbReference type="EMBL" id="FLRD01001914">
    <property type="protein sequence ID" value="SBT58518.1"/>
    <property type="molecule type" value="Genomic_DNA"/>
</dbReference>
<keyword evidence="1" id="KW-0472">Membrane</keyword>
<proteinExistence type="predicted"/>
<protein>
    <submittedName>
        <fullName evidence="2">PIR Superfamily Protein</fullName>
    </submittedName>
</protein>
<sequence>MYLFIINVQELPSHKFYKELNHDENYDTWIAELKRIYYQSSSADKYLKDFGAKLVKNYVSVYNKFKEIPAVNRCTYLNCWTDLEIIRLRSENGINAIDNKIDNFIDSVWKNLKEGKGELCKRDKRYFSEEHMKLRKDLQDFCAIRDDLIINKNMYSCEQLNTWVNEMYIKYFDNNNCEKYNYIAQIYNIDESPLHITRSCTLYDIHATFPYFKCNDIESPVQYRIGSIEYFKKRNTSHLMEPPPYEDTTHGHISNSSSWIRMAIVFLSLIGIIFAFFILNKFTPVGFWLRKNIIQSYITGKDKDEDANTFSKKTSNKGFLNMGKREHYIAYHTS</sequence>
<accession>A0A1A9AQM6</accession>
<evidence type="ECO:0000256" key="1">
    <source>
        <dbReference type="SAM" id="Phobius"/>
    </source>
</evidence>
<evidence type="ECO:0000313" key="2">
    <source>
        <dbReference type="EMBL" id="SBT58518.1"/>
    </source>
</evidence>
<keyword evidence="3" id="KW-1185">Reference proteome</keyword>
<name>A0A1A9AQM6_PLAOA</name>
<keyword evidence="1" id="KW-1133">Transmembrane helix</keyword>
<gene>
    <name evidence="2" type="ORF">POVWA1_088240</name>
</gene>
<reference evidence="3" key="1">
    <citation type="submission" date="2016-05" db="EMBL/GenBank/DDBJ databases">
        <authorList>
            <person name="Naeem Raeece"/>
        </authorList>
    </citation>
    <scope>NUCLEOTIDE SEQUENCE [LARGE SCALE GENOMIC DNA]</scope>
</reference>
<evidence type="ECO:0000313" key="3">
    <source>
        <dbReference type="Proteomes" id="UP000078555"/>
    </source>
</evidence>
<keyword evidence="1" id="KW-0812">Transmembrane</keyword>
<dbReference type="Proteomes" id="UP000078555">
    <property type="component" value="Unassembled WGS sequence"/>
</dbReference>
<organism evidence="2 3">
    <name type="scientific">Plasmodium ovale wallikeri</name>
    <dbReference type="NCBI Taxonomy" id="864142"/>
    <lineage>
        <taxon>Eukaryota</taxon>
        <taxon>Sar</taxon>
        <taxon>Alveolata</taxon>
        <taxon>Apicomplexa</taxon>
        <taxon>Aconoidasida</taxon>
        <taxon>Haemosporida</taxon>
        <taxon>Plasmodiidae</taxon>
        <taxon>Plasmodium</taxon>
        <taxon>Plasmodium (Plasmodium)</taxon>
    </lineage>
</organism>
<feature type="transmembrane region" description="Helical" evidence="1">
    <location>
        <begin position="259"/>
        <end position="279"/>
    </location>
</feature>